<sequence>MSGELRVITGYVQELAELQGRTAQQILSALEAAQGVGTSMWKNHGMVCAPSNSAVIAAETARRAACTRMNAKSEELAQKLGMARKLYDGTDMQEEQKLDDEMRCTPSG</sequence>
<gene>
    <name evidence="1" type="ORF">BIN_B_05230</name>
</gene>
<accession>A0A653FMI1</accession>
<dbReference type="AlphaFoldDB" id="A0A653FMI1"/>
<evidence type="ECO:0000313" key="1">
    <source>
        <dbReference type="EMBL" id="VTP10885.1"/>
    </source>
</evidence>
<name>A0A653FMI1_MYCSM</name>
<dbReference type="InterPro" id="IPR022536">
    <property type="entry name" value="EspC"/>
</dbReference>
<protein>
    <submittedName>
        <fullName evidence="1">Uncharacterized protein</fullName>
    </submittedName>
</protein>
<proteinExistence type="predicted"/>
<dbReference type="KEGG" id="msh:LI98_03615"/>
<dbReference type="GeneID" id="93455638"/>
<dbReference type="RefSeq" id="WP_014876856.1">
    <property type="nucleotide sequence ID" value="NZ_CP009495.1"/>
</dbReference>
<dbReference type="Pfam" id="PF10824">
    <property type="entry name" value="T7SS_ESX_EspC"/>
    <property type="match status" value="1"/>
</dbReference>
<reference evidence="1" key="1">
    <citation type="submission" date="2019-05" db="EMBL/GenBank/DDBJ databases">
        <authorList>
            <person name="Naeem R."/>
            <person name="Antony C."/>
            <person name="Guan Q."/>
        </authorList>
    </citation>
    <scope>NUCLEOTIDE SEQUENCE</scope>
    <source>
        <strain evidence="1">1</strain>
    </source>
</reference>
<dbReference type="EMBL" id="LR589659">
    <property type="protein sequence ID" value="VTP10885.1"/>
    <property type="molecule type" value="Genomic_DNA"/>
</dbReference>
<dbReference type="KEGG" id="msn:LI99_03615"/>
<dbReference type="GO" id="GO:0009306">
    <property type="term" value="P:protein secretion"/>
    <property type="evidence" value="ECO:0007669"/>
    <property type="project" value="InterPro"/>
</dbReference>
<organism evidence="1">
    <name type="scientific">Mycolicibacterium smegmatis</name>
    <name type="common">Mycobacterium smegmatis</name>
    <dbReference type="NCBI Taxonomy" id="1772"/>
    <lineage>
        <taxon>Bacteria</taxon>
        <taxon>Bacillati</taxon>
        <taxon>Actinomycetota</taxon>
        <taxon>Actinomycetes</taxon>
        <taxon>Mycobacteriales</taxon>
        <taxon>Mycobacteriaceae</taxon>
        <taxon>Mycolicibacterium</taxon>
    </lineage>
</organism>